<evidence type="ECO:0000256" key="1">
    <source>
        <dbReference type="SAM" id="Phobius"/>
    </source>
</evidence>
<organism evidence="2 3">
    <name type="scientific">Bacillus taeanensis</name>
    <dbReference type="NCBI Taxonomy" id="273032"/>
    <lineage>
        <taxon>Bacteria</taxon>
        <taxon>Bacillati</taxon>
        <taxon>Bacillota</taxon>
        <taxon>Bacilli</taxon>
        <taxon>Bacillales</taxon>
        <taxon>Bacillaceae</taxon>
        <taxon>Bacillus</taxon>
    </lineage>
</organism>
<dbReference type="RefSeq" id="WP_113805897.1">
    <property type="nucleotide sequence ID" value="NZ_QOCW01000008.1"/>
</dbReference>
<dbReference type="Pfam" id="PF04854">
    <property type="entry name" value="DUF624"/>
    <property type="match status" value="1"/>
</dbReference>
<name>A0A366Y080_9BACI</name>
<evidence type="ECO:0000313" key="3">
    <source>
        <dbReference type="Proteomes" id="UP000253314"/>
    </source>
</evidence>
<keyword evidence="3" id="KW-1185">Reference proteome</keyword>
<keyword evidence="1" id="KW-0812">Transmembrane</keyword>
<reference evidence="2 3" key="1">
    <citation type="submission" date="2018-07" db="EMBL/GenBank/DDBJ databases">
        <title>Lottiidibacillus patelloidae gen. nov., sp. nov., isolated from the intestinal tract of a marine limpet and the reclassification of B. taeanensis BH030017T, B. algicola KMM 3737T and B. hwajinpoensis SW-72T as genus Lottiidibacillus.</title>
        <authorList>
            <person name="Liu R."/>
            <person name="Huang Z."/>
        </authorList>
    </citation>
    <scope>NUCLEOTIDE SEQUENCE [LARGE SCALE GENOMIC DNA]</scope>
    <source>
        <strain evidence="2 3">BH030017</strain>
    </source>
</reference>
<feature type="transmembrane region" description="Helical" evidence="1">
    <location>
        <begin position="103"/>
        <end position="130"/>
    </location>
</feature>
<dbReference type="Proteomes" id="UP000253314">
    <property type="component" value="Unassembled WGS sequence"/>
</dbReference>
<dbReference type="InterPro" id="IPR006938">
    <property type="entry name" value="DUF624"/>
</dbReference>
<feature type="transmembrane region" description="Helical" evidence="1">
    <location>
        <begin position="177"/>
        <end position="198"/>
    </location>
</feature>
<accession>A0A366Y080</accession>
<proteinExistence type="predicted"/>
<sequence length="207" mass="23884">MKHILEMEGPVYRFLSRLVELILLNSMFLIFCIPIITIGASSTALYSVTLKMVRNEDSGVCRGFVQAFKKNSKQSTMTWIFLVIVGFILLMDYLYFQSYNGEFSLIVILSLFFFTFVYILLIALVFPYIARFENTVKISVVNVLKIAVANPFQTILVLTISIGPVILMFLSPYLFVFQLYISVFFGFSLVAYLNSFLFRNIYAKYEK</sequence>
<keyword evidence="1" id="KW-0472">Membrane</keyword>
<feature type="transmembrane region" description="Helical" evidence="1">
    <location>
        <begin position="79"/>
        <end position="97"/>
    </location>
</feature>
<keyword evidence="1" id="KW-1133">Transmembrane helix</keyword>
<dbReference type="AlphaFoldDB" id="A0A366Y080"/>
<gene>
    <name evidence="2" type="ORF">DS031_09805</name>
</gene>
<protein>
    <recommendedName>
        <fullName evidence="4">DUF624 domain-containing protein</fullName>
    </recommendedName>
</protein>
<feature type="transmembrane region" description="Helical" evidence="1">
    <location>
        <begin position="22"/>
        <end position="46"/>
    </location>
</feature>
<dbReference type="EMBL" id="QOCW01000008">
    <property type="protein sequence ID" value="RBW69813.1"/>
    <property type="molecule type" value="Genomic_DNA"/>
</dbReference>
<evidence type="ECO:0008006" key="4">
    <source>
        <dbReference type="Google" id="ProtNLM"/>
    </source>
</evidence>
<feature type="transmembrane region" description="Helical" evidence="1">
    <location>
        <begin position="151"/>
        <end position="171"/>
    </location>
</feature>
<comment type="caution">
    <text evidence="2">The sequence shown here is derived from an EMBL/GenBank/DDBJ whole genome shotgun (WGS) entry which is preliminary data.</text>
</comment>
<dbReference type="OrthoDB" id="9814991at2"/>
<evidence type="ECO:0000313" key="2">
    <source>
        <dbReference type="EMBL" id="RBW69813.1"/>
    </source>
</evidence>